<dbReference type="FunCoup" id="A0A068UXB9">
    <property type="interactions" value="356"/>
</dbReference>
<gene>
    <name evidence="2" type="ORF">GSCOC_T00038027001</name>
</gene>
<dbReference type="AlphaFoldDB" id="A0A068UXB9"/>
<evidence type="ECO:0000256" key="1">
    <source>
        <dbReference type="SAM" id="MobiDB-lite"/>
    </source>
</evidence>
<dbReference type="InParanoid" id="A0A068UXB9"/>
<evidence type="ECO:0000313" key="2">
    <source>
        <dbReference type="EMBL" id="CDP13170.1"/>
    </source>
</evidence>
<feature type="region of interest" description="Disordered" evidence="1">
    <location>
        <begin position="1"/>
        <end position="42"/>
    </location>
</feature>
<dbReference type="OrthoDB" id="1933664at2759"/>
<feature type="compositionally biased region" description="Basic and acidic residues" evidence="1">
    <location>
        <begin position="7"/>
        <end position="31"/>
    </location>
</feature>
<dbReference type="PANTHER" id="PTHR33095:SF114">
    <property type="entry name" value="DUF1645 FAMILY PROTEIN"/>
    <property type="match status" value="1"/>
</dbReference>
<dbReference type="Gramene" id="CDP13170">
    <property type="protein sequence ID" value="CDP13170"/>
    <property type="gene ID" value="GSCOC_T00038027001"/>
</dbReference>
<dbReference type="InterPro" id="IPR012442">
    <property type="entry name" value="DUF1645_plant"/>
</dbReference>
<accession>A0A068UXB9</accession>
<feature type="compositionally biased region" description="Acidic residues" evidence="1">
    <location>
        <begin position="32"/>
        <end position="42"/>
    </location>
</feature>
<dbReference type="PANTHER" id="PTHR33095">
    <property type="entry name" value="OS07G0619500 PROTEIN"/>
    <property type="match status" value="1"/>
</dbReference>
<proteinExistence type="predicted"/>
<evidence type="ECO:0000313" key="3">
    <source>
        <dbReference type="Proteomes" id="UP000295252"/>
    </source>
</evidence>
<dbReference type="OMA" id="PEDCEMS"/>
<keyword evidence="3" id="KW-1185">Reference proteome</keyword>
<dbReference type="Pfam" id="PF07816">
    <property type="entry name" value="DUF1645"/>
    <property type="match status" value="1"/>
</dbReference>
<dbReference type="PhylomeDB" id="A0A068UXB9"/>
<dbReference type="STRING" id="49390.A0A068UXB9"/>
<reference evidence="3" key="1">
    <citation type="journal article" date="2014" name="Science">
        <title>The coffee genome provides insight into the convergent evolution of caffeine biosynthesis.</title>
        <authorList>
            <person name="Denoeud F."/>
            <person name="Carretero-Paulet L."/>
            <person name="Dereeper A."/>
            <person name="Droc G."/>
            <person name="Guyot R."/>
            <person name="Pietrella M."/>
            <person name="Zheng C."/>
            <person name="Alberti A."/>
            <person name="Anthony F."/>
            <person name="Aprea G."/>
            <person name="Aury J.M."/>
            <person name="Bento P."/>
            <person name="Bernard M."/>
            <person name="Bocs S."/>
            <person name="Campa C."/>
            <person name="Cenci A."/>
            <person name="Combes M.C."/>
            <person name="Crouzillat D."/>
            <person name="Da Silva C."/>
            <person name="Daddiego L."/>
            <person name="De Bellis F."/>
            <person name="Dussert S."/>
            <person name="Garsmeur O."/>
            <person name="Gayraud T."/>
            <person name="Guignon V."/>
            <person name="Jahn K."/>
            <person name="Jamilloux V."/>
            <person name="Joet T."/>
            <person name="Labadie K."/>
            <person name="Lan T."/>
            <person name="Leclercq J."/>
            <person name="Lepelley M."/>
            <person name="Leroy T."/>
            <person name="Li L.T."/>
            <person name="Librado P."/>
            <person name="Lopez L."/>
            <person name="Munoz A."/>
            <person name="Noel B."/>
            <person name="Pallavicini A."/>
            <person name="Perrotta G."/>
            <person name="Poncet V."/>
            <person name="Pot D."/>
            <person name="Priyono X."/>
            <person name="Rigoreau M."/>
            <person name="Rouard M."/>
            <person name="Rozas J."/>
            <person name="Tranchant-Dubreuil C."/>
            <person name="VanBuren R."/>
            <person name="Zhang Q."/>
            <person name="Andrade A.C."/>
            <person name="Argout X."/>
            <person name="Bertrand B."/>
            <person name="de Kochko A."/>
            <person name="Graziosi G."/>
            <person name="Henry R.J."/>
            <person name="Jayarama X."/>
            <person name="Ming R."/>
            <person name="Nagai C."/>
            <person name="Rounsley S."/>
            <person name="Sankoff D."/>
            <person name="Giuliano G."/>
            <person name="Albert V.A."/>
            <person name="Wincker P."/>
            <person name="Lashermes P."/>
        </authorList>
    </citation>
    <scope>NUCLEOTIDE SEQUENCE [LARGE SCALE GENOMIC DNA]</scope>
    <source>
        <strain evidence="3">cv. DH200-94</strain>
    </source>
</reference>
<dbReference type="EMBL" id="HG739158">
    <property type="protein sequence ID" value="CDP13170.1"/>
    <property type="molecule type" value="Genomic_DNA"/>
</dbReference>
<protein>
    <submittedName>
        <fullName evidence="2">Uncharacterized protein</fullName>
    </submittedName>
</protein>
<dbReference type="Proteomes" id="UP000295252">
    <property type="component" value="Chromosome III"/>
</dbReference>
<name>A0A068UXB9_COFCA</name>
<organism evidence="2 3">
    <name type="scientific">Coffea canephora</name>
    <name type="common">Robusta coffee</name>
    <dbReference type="NCBI Taxonomy" id="49390"/>
    <lineage>
        <taxon>Eukaryota</taxon>
        <taxon>Viridiplantae</taxon>
        <taxon>Streptophyta</taxon>
        <taxon>Embryophyta</taxon>
        <taxon>Tracheophyta</taxon>
        <taxon>Spermatophyta</taxon>
        <taxon>Magnoliopsida</taxon>
        <taxon>eudicotyledons</taxon>
        <taxon>Gunneridae</taxon>
        <taxon>Pentapetalae</taxon>
        <taxon>asterids</taxon>
        <taxon>lamiids</taxon>
        <taxon>Gentianales</taxon>
        <taxon>Rubiaceae</taxon>
        <taxon>Ixoroideae</taxon>
        <taxon>Gardenieae complex</taxon>
        <taxon>Bertiereae - Coffeeae clade</taxon>
        <taxon>Coffeeae</taxon>
        <taxon>Coffea</taxon>
    </lineage>
</organism>
<sequence length="283" mass="31316">MQSITQEFEKHLKLDEEVGKENEQEIESHGEDYEDYDDDEDEDDFSFAFDGVNFSTISAEDAFDNGQIRPVYPLFNRDILLGGGVGDGQDLETLRLKDRLPNVKNVFVEAEDDGFQATTSSSTADEEAVGPYCEWSKKVVEALTPKGCKKSSSTGFSKIWRFKDFVHRSNSNGRDAFVFLNHPTPSAAAPSAAAVSARKEEKAAEGVLLKKVDGNNGGVGVEAKKVKKVKKSKTAALSPHEVYMRSKAKEGDRRRSYLPYRPELVGLFTNVHGGGLTRNVHPF</sequence>